<reference evidence="2" key="1">
    <citation type="journal article" date="2019" name="Nat. Med.">
        <title>A library of human gut bacterial isolates paired with longitudinal multiomics data enables mechanistic microbiome research.</title>
        <authorList>
            <person name="Poyet M."/>
            <person name="Groussin M."/>
            <person name="Gibbons S.M."/>
            <person name="Avila-Pacheco J."/>
            <person name="Jiang X."/>
            <person name="Kearney S.M."/>
            <person name="Perrotta A.R."/>
            <person name="Berdy B."/>
            <person name="Zhao S."/>
            <person name="Lieberman T.D."/>
            <person name="Swanson P.K."/>
            <person name="Smith M."/>
            <person name="Roesemann S."/>
            <person name="Alexander J.E."/>
            <person name="Rich S.A."/>
            <person name="Livny J."/>
            <person name="Vlamakis H."/>
            <person name="Clish C."/>
            <person name="Bullock K."/>
            <person name="Deik A."/>
            <person name="Scott J."/>
            <person name="Pierce K.A."/>
            <person name="Xavier R.J."/>
            <person name="Alm E.J."/>
        </authorList>
    </citation>
    <scope>NUCLEOTIDE SEQUENCE</scope>
    <source>
        <strain evidence="2">BIOML-A4</strain>
    </source>
</reference>
<evidence type="ECO:0000313" key="2">
    <source>
        <dbReference type="EMBL" id="MRY12024.1"/>
    </source>
</evidence>
<protein>
    <submittedName>
        <fullName evidence="2">Uncharacterized protein</fullName>
    </submittedName>
</protein>
<dbReference type="EMBL" id="WKLP01000014">
    <property type="protein sequence ID" value="MRY12024.1"/>
    <property type="molecule type" value="Genomic_DNA"/>
</dbReference>
<name>A0A6G1ZDI3_9BACT</name>
<keyword evidence="1" id="KW-0472">Membrane</keyword>
<feature type="transmembrane region" description="Helical" evidence="1">
    <location>
        <begin position="56"/>
        <end position="75"/>
    </location>
</feature>
<organism evidence="2">
    <name type="scientific">Parabacteroides goldsteinii</name>
    <dbReference type="NCBI Taxonomy" id="328812"/>
    <lineage>
        <taxon>Bacteria</taxon>
        <taxon>Pseudomonadati</taxon>
        <taxon>Bacteroidota</taxon>
        <taxon>Bacteroidia</taxon>
        <taxon>Bacteroidales</taxon>
        <taxon>Tannerellaceae</taxon>
        <taxon>Parabacteroides</taxon>
    </lineage>
</organism>
<proteinExistence type="predicted"/>
<keyword evidence="1" id="KW-1133">Transmembrane helix</keyword>
<evidence type="ECO:0000256" key="1">
    <source>
        <dbReference type="SAM" id="Phobius"/>
    </source>
</evidence>
<comment type="caution">
    <text evidence="2">The sequence shown here is derived from an EMBL/GenBank/DDBJ whole genome shotgun (WGS) entry which is preliminary data.</text>
</comment>
<keyword evidence="1" id="KW-0812">Transmembrane</keyword>
<dbReference type="RefSeq" id="WP_154278247.1">
    <property type="nucleotide sequence ID" value="NZ_DBGDON010000026.1"/>
</dbReference>
<sequence length="115" mass="12715">MSVNDNVAISENSVVTVNQSDSKITIVNGEICGTMAGQIGTGGNAQQAIIYTIIKYVFIVGSVLSILVVINYWLFRENEKVPDFIGDLRMVWELFLPLITLSLGYLFGRAKKNKK</sequence>
<gene>
    <name evidence="2" type="ORF">GKE01_11150</name>
</gene>
<dbReference type="AlphaFoldDB" id="A0A6G1ZDI3"/>
<feature type="transmembrane region" description="Helical" evidence="1">
    <location>
        <begin position="90"/>
        <end position="108"/>
    </location>
</feature>
<accession>A0A6G1ZDI3</accession>